<reference evidence="1 3" key="1">
    <citation type="submission" date="2016-10" db="EMBL/GenBank/DDBJ databases">
        <authorList>
            <person name="de Groot N.N."/>
        </authorList>
    </citation>
    <scope>NUCLEOTIDE SEQUENCE [LARGE SCALE GENOMIC DNA]</scope>
    <source>
        <strain evidence="1 3">DSM 27375</strain>
    </source>
</reference>
<gene>
    <name evidence="1" type="ORF">SAMN04488117_101837</name>
    <name evidence="2" type="ORF">SAMN04488117_1261</name>
</gene>
<dbReference type="EMBL" id="FNBL01000026">
    <property type="protein sequence ID" value="SDG50701.1"/>
    <property type="molecule type" value="Genomic_DNA"/>
</dbReference>
<evidence type="ECO:0000313" key="1">
    <source>
        <dbReference type="EMBL" id="SDE94704.1"/>
    </source>
</evidence>
<evidence type="ECO:0000313" key="2">
    <source>
        <dbReference type="EMBL" id="SDG50701.1"/>
    </source>
</evidence>
<sequence length="77" mass="8518">MRRPSIRQTRGARAVREYLDTLDDAAFGAASDVQPKFTSHSDPASQWTAARKGPAFFSYSDNYLIDTDHGVILDVEG</sequence>
<organism evidence="1 3">
    <name type="scientific">Celeribacter baekdonensis</name>
    <dbReference type="NCBI Taxonomy" id="875171"/>
    <lineage>
        <taxon>Bacteria</taxon>
        <taxon>Pseudomonadati</taxon>
        <taxon>Pseudomonadota</taxon>
        <taxon>Alphaproteobacteria</taxon>
        <taxon>Rhodobacterales</taxon>
        <taxon>Roseobacteraceae</taxon>
        <taxon>Celeribacter</taxon>
    </lineage>
</organism>
<accession>A0A1G7H316</accession>
<dbReference type="Proteomes" id="UP000182284">
    <property type="component" value="Unassembled WGS sequence"/>
</dbReference>
<protein>
    <submittedName>
        <fullName evidence="1">Uncharacterized protein</fullName>
    </submittedName>
</protein>
<proteinExistence type="predicted"/>
<dbReference type="EMBL" id="FNBL01000001">
    <property type="protein sequence ID" value="SDE94704.1"/>
    <property type="molecule type" value="Genomic_DNA"/>
</dbReference>
<dbReference type="AlphaFoldDB" id="A0A1G7H316"/>
<feature type="non-terminal residue" evidence="1">
    <location>
        <position position="77"/>
    </location>
</feature>
<evidence type="ECO:0000313" key="3">
    <source>
        <dbReference type="Proteomes" id="UP000182284"/>
    </source>
</evidence>
<name>A0A1G7H316_9RHOB</name>